<dbReference type="Pfam" id="PF00646">
    <property type="entry name" value="F-box"/>
    <property type="match status" value="2"/>
</dbReference>
<comment type="caution">
    <text evidence="3">The sequence shown here is derived from an EMBL/GenBank/DDBJ whole genome shotgun (WGS) entry which is preliminary data.</text>
</comment>
<dbReference type="PANTHER" id="PTHR33110">
    <property type="entry name" value="F-BOX/KELCH-REPEAT PROTEIN-RELATED"/>
    <property type="match status" value="1"/>
</dbReference>
<evidence type="ECO:0000313" key="3">
    <source>
        <dbReference type="EMBL" id="KAK1307884.1"/>
    </source>
</evidence>
<organism evidence="3 4">
    <name type="scientific">Acorus calamus</name>
    <name type="common">Sweet flag</name>
    <dbReference type="NCBI Taxonomy" id="4465"/>
    <lineage>
        <taxon>Eukaryota</taxon>
        <taxon>Viridiplantae</taxon>
        <taxon>Streptophyta</taxon>
        <taxon>Embryophyta</taxon>
        <taxon>Tracheophyta</taxon>
        <taxon>Spermatophyta</taxon>
        <taxon>Magnoliopsida</taxon>
        <taxon>Liliopsida</taxon>
        <taxon>Acoraceae</taxon>
        <taxon>Acorus</taxon>
    </lineage>
</organism>
<dbReference type="EMBL" id="JAUJYO010000009">
    <property type="protein sequence ID" value="KAK1307884.1"/>
    <property type="molecule type" value="Genomic_DNA"/>
</dbReference>
<dbReference type="Pfam" id="PF03478">
    <property type="entry name" value="Beta-prop_KIB1-4"/>
    <property type="match status" value="2"/>
</dbReference>
<feature type="domain" description="F-box" evidence="1">
    <location>
        <begin position="19"/>
        <end position="50"/>
    </location>
</feature>
<evidence type="ECO:0008006" key="5">
    <source>
        <dbReference type="Google" id="ProtNLM"/>
    </source>
</evidence>
<evidence type="ECO:0000259" key="2">
    <source>
        <dbReference type="Pfam" id="PF03478"/>
    </source>
</evidence>
<reference evidence="3" key="2">
    <citation type="submission" date="2023-06" db="EMBL/GenBank/DDBJ databases">
        <authorList>
            <person name="Ma L."/>
            <person name="Liu K.-W."/>
            <person name="Li Z."/>
            <person name="Hsiao Y.-Y."/>
            <person name="Qi Y."/>
            <person name="Fu T."/>
            <person name="Tang G."/>
            <person name="Zhang D."/>
            <person name="Sun W.-H."/>
            <person name="Liu D.-K."/>
            <person name="Li Y."/>
            <person name="Chen G.-Z."/>
            <person name="Liu X.-D."/>
            <person name="Liao X.-Y."/>
            <person name="Jiang Y.-T."/>
            <person name="Yu X."/>
            <person name="Hao Y."/>
            <person name="Huang J."/>
            <person name="Zhao X.-W."/>
            <person name="Ke S."/>
            <person name="Chen Y.-Y."/>
            <person name="Wu W.-L."/>
            <person name="Hsu J.-L."/>
            <person name="Lin Y.-F."/>
            <person name="Huang M.-D."/>
            <person name="Li C.-Y."/>
            <person name="Huang L."/>
            <person name="Wang Z.-W."/>
            <person name="Zhao X."/>
            <person name="Zhong W.-Y."/>
            <person name="Peng D.-H."/>
            <person name="Ahmad S."/>
            <person name="Lan S."/>
            <person name="Zhang J.-S."/>
            <person name="Tsai W.-C."/>
            <person name="Van De Peer Y."/>
            <person name="Liu Z.-J."/>
        </authorList>
    </citation>
    <scope>NUCLEOTIDE SEQUENCE</scope>
    <source>
        <strain evidence="3">CP</strain>
        <tissue evidence="3">Leaves</tissue>
    </source>
</reference>
<dbReference type="AlphaFoldDB" id="A0AAV9E4T1"/>
<protein>
    <recommendedName>
        <fullName evidence="5">F-box domain-containing protein</fullName>
    </recommendedName>
</protein>
<dbReference type="InterPro" id="IPR001810">
    <property type="entry name" value="F-box_dom"/>
</dbReference>
<reference evidence="3" key="1">
    <citation type="journal article" date="2023" name="Nat. Commun.">
        <title>Diploid and tetraploid genomes of Acorus and the evolution of monocots.</title>
        <authorList>
            <person name="Ma L."/>
            <person name="Liu K.W."/>
            <person name="Li Z."/>
            <person name="Hsiao Y.Y."/>
            <person name="Qi Y."/>
            <person name="Fu T."/>
            <person name="Tang G.D."/>
            <person name="Zhang D."/>
            <person name="Sun W.H."/>
            <person name="Liu D.K."/>
            <person name="Li Y."/>
            <person name="Chen G.Z."/>
            <person name="Liu X.D."/>
            <person name="Liao X.Y."/>
            <person name="Jiang Y.T."/>
            <person name="Yu X."/>
            <person name="Hao Y."/>
            <person name="Huang J."/>
            <person name="Zhao X.W."/>
            <person name="Ke S."/>
            <person name="Chen Y.Y."/>
            <person name="Wu W.L."/>
            <person name="Hsu J.L."/>
            <person name="Lin Y.F."/>
            <person name="Huang M.D."/>
            <person name="Li C.Y."/>
            <person name="Huang L."/>
            <person name="Wang Z.W."/>
            <person name="Zhao X."/>
            <person name="Zhong W.Y."/>
            <person name="Peng D.H."/>
            <person name="Ahmad S."/>
            <person name="Lan S."/>
            <person name="Zhang J.S."/>
            <person name="Tsai W.C."/>
            <person name="Van de Peer Y."/>
            <person name="Liu Z.J."/>
        </authorList>
    </citation>
    <scope>NUCLEOTIDE SEQUENCE</scope>
    <source>
        <strain evidence="3">CP</strain>
    </source>
</reference>
<name>A0AAV9E4T1_ACOCL</name>
<feature type="domain" description="KIB1-4 beta-propeller" evidence="2">
    <location>
        <begin position="441"/>
        <end position="690"/>
    </location>
</feature>
<gene>
    <name evidence="3" type="ORF">QJS10_CPA09g01694</name>
</gene>
<evidence type="ECO:0000313" key="4">
    <source>
        <dbReference type="Proteomes" id="UP001180020"/>
    </source>
</evidence>
<dbReference type="Proteomes" id="UP001180020">
    <property type="component" value="Unassembled WGS sequence"/>
</dbReference>
<feature type="domain" description="KIB1-4 beta-propeller" evidence="2">
    <location>
        <begin position="80"/>
        <end position="319"/>
    </location>
</feature>
<keyword evidence="4" id="KW-1185">Reference proteome</keyword>
<feature type="domain" description="F-box" evidence="1">
    <location>
        <begin position="380"/>
        <end position="412"/>
    </location>
</feature>
<dbReference type="PANTHER" id="PTHR33110:SF71">
    <property type="entry name" value="F-BOX_KELCH-REPEAT PROTEIN"/>
    <property type="match status" value="1"/>
</dbReference>
<evidence type="ECO:0000259" key="1">
    <source>
        <dbReference type="Pfam" id="PF00646"/>
    </source>
</evidence>
<accession>A0AAV9E4T1</accession>
<proteinExistence type="predicted"/>
<sequence>MYFKKPEPPPPPPTTSRPWSKLPLSFVKHLLRRIQIPDYIRFSSVCHAWHISKKRAQTLPSQQLPWLLLPRHVDDPSITFYSLSENRSYRIPTPSIIIGSECVSAVHGWLLFGPNLFILNPLFCICLELPKNLLLPPTITAAATIMSPLDPLDFWVFFASGRSIFGWKPNVGDMFKKDQYVAEILDMTADAEMLYYITTELELFKYDHRSDATKPLIVDPPVDDAAPRPSLKNDHFLMVAHVGDEMKILMAVVGYVLNVHNGTTREVDSVELYTPREGEWVRVEAEEFGHPVLFLSYNASSLCVTAMEAGGRGGRAYLVPKRERAESISKAQEVEELMWIEIDLVAGGVTYKENKKERSTKKPRIEDRLVFPSPLTTRPWTKLPLRFVGRLLRRLQVPDYIRFSSVCHAWHIAKNRAQTPPLAPVPWLLLPRQTNETSIAFYSVSERRAYHIPSSITPGSECMAAFPRNGWLLFESRFPPNPFAPSRTLFLHDPVSQIQYDLPVTDVELPEVNAAVITVPSSEDEDIWILIAGGNIIVAWNLGSLIQCRVRLNFNVLEMVAMAGYVYIVTENLRVLEYDLRLNVMMDLVLSVPPLDELPWPSAENDHFVVVAQAFKDWVILMAVVVYYIGCGNKPLAVDRMELYAFCGGVWMRVPPEVIGDQVLFLGCGGSSVCMMAAEAGVRARMAYVVPPKEKVECLSDEVGADLKWVEIDLESGEVGWS</sequence>
<dbReference type="InterPro" id="IPR005174">
    <property type="entry name" value="KIB1-4_b-propeller"/>
</dbReference>